<accession>A0A6M1T8X0</accession>
<evidence type="ECO:0000313" key="3">
    <source>
        <dbReference type="Proteomes" id="UP000479132"/>
    </source>
</evidence>
<name>A0A6M1T8X0_9BACT</name>
<feature type="signal peptide" evidence="1">
    <location>
        <begin position="1"/>
        <end position="22"/>
    </location>
</feature>
<organism evidence="2 3">
    <name type="scientific">Fodinibius halophilus</name>
    <dbReference type="NCBI Taxonomy" id="1736908"/>
    <lineage>
        <taxon>Bacteria</taxon>
        <taxon>Pseudomonadati</taxon>
        <taxon>Balneolota</taxon>
        <taxon>Balneolia</taxon>
        <taxon>Balneolales</taxon>
        <taxon>Balneolaceae</taxon>
        <taxon>Fodinibius</taxon>
    </lineage>
</organism>
<keyword evidence="1" id="KW-0732">Signal</keyword>
<evidence type="ECO:0000313" key="2">
    <source>
        <dbReference type="EMBL" id="NGP86832.1"/>
    </source>
</evidence>
<reference evidence="2 3" key="1">
    <citation type="submission" date="2020-02" db="EMBL/GenBank/DDBJ databases">
        <title>Aliifodinibius halophilus 2W32, complete genome.</title>
        <authorList>
            <person name="Li Y."/>
            <person name="Wu S."/>
        </authorList>
    </citation>
    <scope>NUCLEOTIDE SEQUENCE [LARGE SCALE GENOMIC DNA]</scope>
    <source>
        <strain evidence="2 3">2W32</strain>
    </source>
</reference>
<evidence type="ECO:0000256" key="1">
    <source>
        <dbReference type="SAM" id="SignalP"/>
    </source>
</evidence>
<dbReference type="Proteomes" id="UP000479132">
    <property type="component" value="Unassembled WGS sequence"/>
</dbReference>
<dbReference type="SUPFAM" id="SSF48452">
    <property type="entry name" value="TPR-like"/>
    <property type="match status" value="1"/>
</dbReference>
<gene>
    <name evidence="2" type="ORF">G3569_00590</name>
</gene>
<protein>
    <submittedName>
        <fullName evidence="2">Uncharacterized protein</fullName>
    </submittedName>
</protein>
<dbReference type="EMBL" id="JAALLS010000001">
    <property type="protein sequence ID" value="NGP86832.1"/>
    <property type="molecule type" value="Genomic_DNA"/>
</dbReference>
<dbReference type="AlphaFoldDB" id="A0A6M1T8X0"/>
<dbReference type="RefSeq" id="WP_165265014.1">
    <property type="nucleotide sequence ID" value="NZ_JAALLS010000001.1"/>
</dbReference>
<feature type="chain" id="PRO_5026872439" evidence="1">
    <location>
        <begin position="23"/>
        <end position="302"/>
    </location>
</feature>
<proteinExistence type="predicted"/>
<comment type="caution">
    <text evidence="2">The sequence shown here is derived from an EMBL/GenBank/DDBJ whole genome shotgun (WGS) entry which is preliminary data.</text>
</comment>
<dbReference type="Gene3D" id="1.25.40.10">
    <property type="entry name" value="Tetratricopeptide repeat domain"/>
    <property type="match status" value="2"/>
</dbReference>
<keyword evidence="3" id="KW-1185">Reference proteome</keyword>
<dbReference type="InterPro" id="IPR011990">
    <property type="entry name" value="TPR-like_helical_dom_sf"/>
</dbReference>
<sequence length="302" mass="34532">MKKGTIIVILLIFMGSISGAHASFQPIANDTTSYESKLKEGIASFYKTNWERSEAIFDKLKRVQHDDARAYFFSSMIPFWTYYFGDQSKQAAKQFLERSQKAIQVSRKQLQKNPQDTTMVLMLSGLYGYRSLVAASQNEYRTAVESGMTGFKYTRQLLTLDADDPRALIGKGMFYYMVGSVPKGLQWVTNMIGFSGDIQTGFAALEKAAVSQSYVSNDAKMILAYLYEREEQPRKALPFLQDLVSEYPSNMIFQYNIANILQKCGNHAKASNIYQRILTMDTVYLESLKEKSRRRLQQFNSF</sequence>